<keyword evidence="3" id="KW-1185">Reference proteome</keyword>
<protein>
    <submittedName>
        <fullName evidence="2">Uncharacterized protein</fullName>
    </submittedName>
</protein>
<dbReference type="Proteomes" id="UP000636505">
    <property type="component" value="Unassembled WGS sequence"/>
</dbReference>
<dbReference type="EMBL" id="JADEXG010000021">
    <property type="protein sequence ID" value="MBE9077765.1"/>
    <property type="molecule type" value="Genomic_DNA"/>
</dbReference>
<organism evidence="2 3">
    <name type="scientific">Vasconcelosia minhoensis LEGE 07310</name>
    <dbReference type="NCBI Taxonomy" id="915328"/>
    <lineage>
        <taxon>Bacteria</taxon>
        <taxon>Bacillati</taxon>
        <taxon>Cyanobacteriota</taxon>
        <taxon>Cyanophyceae</taxon>
        <taxon>Nodosilineales</taxon>
        <taxon>Cymatolegaceae</taxon>
        <taxon>Vasconcelosia</taxon>
        <taxon>Vasconcelosia minhoensis</taxon>
    </lineage>
</organism>
<sequence>MDVSHWIEKGCNPMMKTLSLFTIPAMAAAIASLPAQAAQVIGGPANRQFTIESLPDANYRFCSDQAEGIDRVSGVCFRFRKQGDEIVGDYYYPYEGSSLCVTGRVNNNTVTGQAVERLTSNHSTPEELPEGNFTEWRQEGFLKVRYAERLAAPERIRYRSLLLNLNDFYRYNAGPVVPPQSCLSQASQPIGSSDSVPDYLRTIGESPFYNLPVYLAART</sequence>
<proteinExistence type="predicted"/>
<feature type="chain" id="PRO_5035306490" evidence="1">
    <location>
        <begin position="38"/>
        <end position="219"/>
    </location>
</feature>
<gene>
    <name evidence="2" type="ORF">IQ241_10745</name>
</gene>
<name>A0A8J7DN79_9CYAN</name>
<evidence type="ECO:0000313" key="2">
    <source>
        <dbReference type="EMBL" id="MBE9077765.1"/>
    </source>
</evidence>
<feature type="signal peptide" evidence="1">
    <location>
        <begin position="1"/>
        <end position="37"/>
    </location>
</feature>
<accession>A0A8J7DN79</accession>
<evidence type="ECO:0000313" key="3">
    <source>
        <dbReference type="Proteomes" id="UP000636505"/>
    </source>
</evidence>
<keyword evidence="1" id="KW-0732">Signal</keyword>
<comment type="caution">
    <text evidence="2">The sequence shown here is derived from an EMBL/GenBank/DDBJ whole genome shotgun (WGS) entry which is preliminary data.</text>
</comment>
<evidence type="ECO:0000256" key="1">
    <source>
        <dbReference type="SAM" id="SignalP"/>
    </source>
</evidence>
<dbReference type="RefSeq" id="WP_228021577.1">
    <property type="nucleotide sequence ID" value="NZ_JADEXG010000021.1"/>
</dbReference>
<reference evidence="2" key="1">
    <citation type="submission" date="2020-10" db="EMBL/GenBank/DDBJ databases">
        <authorList>
            <person name="Castelo-Branco R."/>
            <person name="Eusebio N."/>
            <person name="Adriana R."/>
            <person name="Vieira A."/>
            <person name="Brugerolle De Fraissinette N."/>
            <person name="Rezende De Castro R."/>
            <person name="Schneider M.P."/>
            <person name="Vasconcelos V."/>
            <person name="Leao P.N."/>
        </authorList>
    </citation>
    <scope>NUCLEOTIDE SEQUENCE</scope>
    <source>
        <strain evidence="2">LEGE 07310</strain>
    </source>
</reference>
<dbReference type="AlphaFoldDB" id="A0A8J7DN79"/>